<reference evidence="2" key="1">
    <citation type="submission" date="2021-01" db="EMBL/GenBank/DDBJ databases">
        <title>Fulvivirga kasyanovii gen. nov., sp nov., a novel member of the phylum Bacteroidetes isolated from seawater in a mussel farm.</title>
        <authorList>
            <person name="Zhao L.-H."/>
            <person name="Wang Z.-J."/>
        </authorList>
    </citation>
    <scope>NUCLEOTIDE SEQUENCE</scope>
    <source>
        <strain evidence="2">2943</strain>
    </source>
</reference>
<gene>
    <name evidence="2" type="ORF">JL102_07845</name>
</gene>
<dbReference type="SUPFAM" id="SSF56935">
    <property type="entry name" value="Porins"/>
    <property type="match status" value="1"/>
</dbReference>
<dbReference type="RefSeq" id="WP_202243796.1">
    <property type="nucleotide sequence ID" value="NZ_JAESIY010000004.1"/>
</dbReference>
<dbReference type="AlphaFoldDB" id="A0A937K080"/>
<keyword evidence="3" id="KW-1185">Reference proteome</keyword>
<dbReference type="Proteomes" id="UP000659388">
    <property type="component" value="Unassembled WGS sequence"/>
</dbReference>
<name>A0A937K080_9BACT</name>
<evidence type="ECO:0000259" key="1">
    <source>
        <dbReference type="Pfam" id="PF00593"/>
    </source>
</evidence>
<dbReference type="EMBL" id="JAESIY010000004">
    <property type="protein sequence ID" value="MBL3656036.1"/>
    <property type="molecule type" value="Genomic_DNA"/>
</dbReference>
<evidence type="ECO:0000313" key="2">
    <source>
        <dbReference type="EMBL" id="MBL3656036.1"/>
    </source>
</evidence>
<accession>A0A937K080</accession>
<feature type="domain" description="TonB-dependent receptor-like beta-barrel" evidence="1">
    <location>
        <begin position="28"/>
        <end position="366"/>
    </location>
</feature>
<sequence>MAEPDANLEAPNPDGQPYYLRMNHFNGETVNPLYTLYQAEREDKSRRWMGNYAAHIDFTNWLTLDLSQSIEIQNSRYSLNNPANTWTTSGGTDETFGMSYTGGSLTKNSREKITKNTQATLNFNHKFGDLLIKGKLSYLFEDRNNEMFEMYASDYSFKGTPDFDNFVTINDGKSEDFTERAQNYFAILGFDWKDKILLDGMFRYDGSSLFGPDARWNPYYRISGAYRISQDFDIPGINELKVRAAYGTAGMRPGYSFQYEIYKIDNGGFTQDQLGNKGLKPSITKERELGLNVTFLDKFSFEAIYAKSVTEDQFLNVPLFAPVNEGFKSQYQNAGTVESNTIEMSLGANWLANRSGFSWNTNIVFSRVRQKITELPIAPYVFGETDGGAPKIFYVREGETYGSMYGHTWLRSLEEMAQQLPEGASISDYEINSDGYVIPAGTQGTPEELAIKKLDELGNPLYTKIGDGVPDFNMGIANTLSYKGFTLYFLFDIKHGGDVYNGKGQWVTRDLRNEVMDMSGVPEGQKKAYDYYVNFYDTNIANSYWVEDASFVKLRELSLGYRIPTAALASFAKGTFKGANIKFVGRNLLTFTDYSGYDPEVGSIRQPYDGTYKYPNFRNMAVSLTLEF</sequence>
<dbReference type="InterPro" id="IPR000531">
    <property type="entry name" value="Beta-barrel_TonB"/>
</dbReference>
<protein>
    <recommendedName>
        <fullName evidence="1">TonB-dependent receptor-like beta-barrel domain-containing protein</fullName>
    </recommendedName>
</protein>
<dbReference type="Pfam" id="PF00593">
    <property type="entry name" value="TonB_dep_Rec_b-barrel"/>
    <property type="match status" value="1"/>
</dbReference>
<organism evidence="2 3">
    <name type="scientific">Fulvivirga sediminis</name>
    <dbReference type="NCBI Taxonomy" id="2803949"/>
    <lineage>
        <taxon>Bacteria</taxon>
        <taxon>Pseudomonadati</taxon>
        <taxon>Bacteroidota</taxon>
        <taxon>Cytophagia</taxon>
        <taxon>Cytophagales</taxon>
        <taxon>Fulvivirgaceae</taxon>
        <taxon>Fulvivirga</taxon>
    </lineage>
</organism>
<evidence type="ECO:0000313" key="3">
    <source>
        <dbReference type="Proteomes" id="UP000659388"/>
    </source>
</evidence>
<comment type="caution">
    <text evidence="2">The sequence shown here is derived from an EMBL/GenBank/DDBJ whole genome shotgun (WGS) entry which is preliminary data.</text>
</comment>
<proteinExistence type="predicted"/>